<dbReference type="PANTHER" id="PTHR14815">
    <property type="entry name" value="DDB1- AND CUL4-ASSOCIATED FACTOR 17"/>
    <property type="match status" value="1"/>
</dbReference>
<dbReference type="GO" id="GO:0016567">
    <property type="term" value="P:protein ubiquitination"/>
    <property type="evidence" value="ECO:0007669"/>
    <property type="project" value="InterPro"/>
</dbReference>
<sequence length="269" mass="30634">MPRIKSRGTVQALQYREIGIGKSPYRSSLKILRLLICDKRSTFTKIWETHSKSPIAFEDGHIYLDNYRTCLALCGINSLPSPLYKLPQEPKNKKIEDALVYTGPLHRLPKLAKDCRALFLSLTADNWVYCHDKMNGKVHQEIYLGSPSRYKFKHIDWETHGETIILQSLHNHSHPQLTQPKSLLSDDYENELELYSVLGFDPTDESCMGKVGIYDNETGHQIKSFELGMSLDEVAPRPRLIRRIRGGARALSGFCCGPAETGNNHLHLM</sequence>
<gene>
    <name evidence="1" type="ORF">HPB52_013258</name>
</gene>
<dbReference type="Pfam" id="PF15802">
    <property type="entry name" value="DCAF17"/>
    <property type="match status" value="1"/>
</dbReference>
<dbReference type="VEuPathDB" id="VectorBase:RSAN_031843"/>
<dbReference type="InterPro" id="IPR031620">
    <property type="entry name" value="DCAF17"/>
</dbReference>
<dbReference type="EMBL" id="JABSTV010001250">
    <property type="protein sequence ID" value="KAH7956880.1"/>
    <property type="molecule type" value="Genomic_DNA"/>
</dbReference>
<accession>A0A9D4PW35</accession>
<comment type="caution">
    <text evidence="1">The sequence shown here is derived from an EMBL/GenBank/DDBJ whole genome shotgun (WGS) entry which is preliminary data.</text>
</comment>
<name>A0A9D4PW35_RHISA</name>
<evidence type="ECO:0000313" key="2">
    <source>
        <dbReference type="Proteomes" id="UP000821837"/>
    </source>
</evidence>
<keyword evidence="2" id="KW-1185">Reference proteome</keyword>
<dbReference type="GO" id="GO:0080008">
    <property type="term" value="C:Cul4-RING E3 ubiquitin ligase complex"/>
    <property type="evidence" value="ECO:0007669"/>
    <property type="project" value="TreeGrafter"/>
</dbReference>
<protein>
    <submittedName>
        <fullName evidence="1">Uncharacterized protein</fullName>
    </submittedName>
</protein>
<organism evidence="1 2">
    <name type="scientific">Rhipicephalus sanguineus</name>
    <name type="common">Brown dog tick</name>
    <name type="synonym">Ixodes sanguineus</name>
    <dbReference type="NCBI Taxonomy" id="34632"/>
    <lineage>
        <taxon>Eukaryota</taxon>
        <taxon>Metazoa</taxon>
        <taxon>Ecdysozoa</taxon>
        <taxon>Arthropoda</taxon>
        <taxon>Chelicerata</taxon>
        <taxon>Arachnida</taxon>
        <taxon>Acari</taxon>
        <taxon>Parasitiformes</taxon>
        <taxon>Ixodida</taxon>
        <taxon>Ixodoidea</taxon>
        <taxon>Ixodidae</taxon>
        <taxon>Rhipicephalinae</taxon>
        <taxon>Rhipicephalus</taxon>
        <taxon>Rhipicephalus</taxon>
    </lineage>
</organism>
<reference evidence="1" key="1">
    <citation type="journal article" date="2020" name="Cell">
        <title>Large-Scale Comparative Analyses of Tick Genomes Elucidate Their Genetic Diversity and Vector Capacities.</title>
        <authorList>
            <consortium name="Tick Genome and Microbiome Consortium (TIGMIC)"/>
            <person name="Jia N."/>
            <person name="Wang J."/>
            <person name="Shi W."/>
            <person name="Du L."/>
            <person name="Sun Y."/>
            <person name="Zhan W."/>
            <person name="Jiang J.F."/>
            <person name="Wang Q."/>
            <person name="Zhang B."/>
            <person name="Ji P."/>
            <person name="Bell-Sakyi L."/>
            <person name="Cui X.M."/>
            <person name="Yuan T.T."/>
            <person name="Jiang B.G."/>
            <person name="Yang W.F."/>
            <person name="Lam T.T."/>
            <person name="Chang Q.C."/>
            <person name="Ding S.J."/>
            <person name="Wang X.J."/>
            <person name="Zhu J.G."/>
            <person name="Ruan X.D."/>
            <person name="Zhao L."/>
            <person name="Wei J.T."/>
            <person name="Ye R.Z."/>
            <person name="Que T.C."/>
            <person name="Du C.H."/>
            <person name="Zhou Y.H."/>
            <person name="Cheng J.X."/>
            <person name="Dai P.F."/>
            <person name="Guo W.B."/>
            <person name="Han X.H."/>
            <person name="Huang E.J."/>
            <person name="Li L.F."/>
            <person name="Wei W."/>
            <person name="Gao Y.C."/>
            <person name="Liu J.Z."/>
            <person name="Shao H.Z."/>
            <person name="Wang X."/>
            <person name="Wang C.C."/>
            <person name="Yang T.C."/>
            <person name="Huo Q.B."/>
            <person name="Li W."/>
            <person name="Chen H.Y."/>
            <person name="Chen S.E."/>
            <person name="Zhou L.G."/>
            <person name="Ni X.B."/>
            <person name="Tian J.H."/>
            <person name="Sheng Y."/>
            <person name="Liu T."/>
            <person name="Pan Y.S."/>
            <person name="Xia L.Y."/>
            <person name="Li J."/>
            <person name="Zhao F."/>
            <person name="Cao W.C."/>
        </authorList>
    </citation>
    <scope>NUCLEOTIDE SEQUENCE</scope>
    <source>
        <strain evidence="1">Rsan-2018</strain>
    </source>
</reference>
<reference evidence="1" key="2">
    <citation type="submission" date="2021-09" db="EMBL/GenBank/DDBJ databases">
        <authorList>
            <person name="Jia N."/>
            <person name="Wang J."/>
            <person name="Shi W."/>
            <person name="Du L."/>
            <person name="Sun Y."/>
            <person name="Zhan W."/>
            <person name="Jiang J."/>
            <person name="Wang Q."/>
            <person name="Zhang B."/>
            <person name="Ji P."/>
            <person name="Sakyi L.B."/>
            <person name="Cui X."/>
            <person name="Yuan T."/>
            <person name="Jiang B."/>
            <person name="Yang W."/>
            <person name="Lam T.T.-Y."/>
            <person name="Chang Q."/>
            <person name="Ding S."/>
            <person name="Wang X."/>
            <person name="Zhu J."/>
            <person name="Ruan X."/>
            <person name="Zhao L."/>
            <person name="Wei J."/>
            <person name="Que T."/>
            <person name="Du C."/>
            <person name="Cheng J."/>
            <person name="Dai P."/>
            <person name="Han X."/>
            <person name="Huang E."/>
            <person name="Gao Y."/>
            <person name="Liu J."/>
            <person name="Shao H."/>
            <person name="Ye R."/>
            <person name="Li L."/>
            <person name="Wei W."/>
            <person name="Wang X."/>
            <person name="Wang C."/>
            <person name="Huo Q."/>
            <person name="Li W."/>
            <person name="Guo W."/>
            <person name="Chen H."/>
            <person name="Chen S."/>
            <person name="Zhou L."/>
            <person name="Zhou L."/>
            <person name="Ni X."/>
            <person name="Tian J."/>
            <person name="Zhou Y."/>
            <person name="Sheng Y."/>
            <person name="Liu T."/>
            <person name="Pan Y."/>
            <person name="Xia L."/>
            <person name="Li J."/>
            <person name="Zhao F."/>
            <person name="Cao W."/>
        </authorList>
    </citation>
    <scope>NUCLEOTIDE SEQUENCE</scope>
    <source>
        <strain evidence="1">Rsan-2018</strain>
        <tissue evidence="1">Larvae</tissue>
    </source>
</reference>
<dbReference type="Proteomes" id="UP000821837">
    <property type="component" value="Unassembled WGS sequence"/>
</dbReference>
<evidence type="ECO:0000313" key="1">
    <source>
        <dbReference type="EMBL" id="KAH7956880.1"/>
    </source>
</evidence>
<dbReference type="PANTHER" id="PTHR14815:SF2">
    <property type="entry name" value="DDB1- AND CUL4-ASSOCIATED FACTOR 17"/>
    <property type="match status" value="1"/>
</dbReference>
<proteinExistence type="predicted"/>
<dbReference type="AlphaFoldDB" id="A0A9D4PW35"/>